<evidence type="ECO:0000256" key="1">
    <source>
        <dbReference type="ARBA" id="ARBA00010963"/>
    </source>
</evidence>
<dbReference type="GO" id="GO:0060236">
    <property type="term" value="P:regulation of mitotic spindle organization"/>
    <property type="evidence" value="ECO:0007669"/>
    <property type="project" value="TreeGrafter"/>
</dbReference>
<feature type="region of interest" description="Disordered" evidence="6">
    <location>
        <begin position="179"/>
        <end position="210"/>
    </location>
</feature>
<keyword evidence="5" id="KW-0131">Cell cycle</keyword>
<dbReference type="InterPro" id="IPR023252">
    <property type="entry name" value="Aurora_borealis_protein"/>
</dbReference>
<comment type="caution">
    <text evidence="7">The sequence shown here is derived from an EMBL/GenBank/DDBJ whole genome shotgun (WGS) entry which is preliminary data.</text>
</comment>
<dbReference type="Pfam" id="PF15280">
    <property type="entry name" value="BORA_N"/>
    <property type="match status" value="1"/>
</dbReference>
<protein>
    <recommendedName>
        <fullName evidence="2">Protein aurora borealis</fullName>
    </recommendedName>
</protein>
<dbReference type="EMBL" id="JASPKZ010000006">
    <property type="protein sequence ID" value="KAJ9601649.1"/>
    <property type="molecule type" value="Genomic_DNA"/>
</dbReference>
<dbReference type="PANTHER" id="PTHR14728">
    <property type="entry name" value="PROTEIN AURORA BOREALIS"/>
    <property type="match status" value="1"/>
</dbReference>
<organism evidence="7 8">
    <name type="scientific">Diploptera punctata</name>
    <name type="common">Pacific beetle cockroach</name>
    <dbReference type="NCBI Taxonomy" id="6984"/>
    <lineage>
        <taxon>Eukaryota</taxon>
        <taxon>Metazoa</taxon>
        <taxon>Ecdysozoa</taxon>
        <taxon>Arthropoda</taxon>
        <taxon>Hexapoda</taxon>
        <taxon>Insecta</taxon>
        <taxon>Pterygota</taxon>
        <taxon>Neoptera</taxon>
        <taxon>Polyneoptera</taxon>
        <taxon>Dictyoptera</taxon>
        <taxon>Blattodea</taxon>
        <taxon>Blaberoidea</taxon>
        <taxon>Blaberidae</taxon>
        <taxon>Diplopterinae</taxon>
        <taxon>Diploptera</taxon>
    </lineage>
</organism>
<keyword evidence="8" id="KW-1185">Reference proteome</keyword>
<dbReference type="GO" id="GO:0005634">
    <property type="term" value="C:nucleus"/>
    <property type="evidence" value="ECO:0007669"/>
    <property type="project" value="TreeGrafter"/>
</dbReference>
<dbReference type="GO" id="GO:0019901">
    <property type="term" value="F:protein kinase binding"/>
    <property type="evidence" value="ECO:0007669"/>
    <property type="project" value="TreeGrafter"/>
</dbReference>
<evidence type="ECO:0000256" key="5">
    <source>
        <dbReference type="ARBA" id="ARBA00023306"/>
    </source>
</evidence>
<evidence type="ECO:0000256" key="6">
    <source>
        <dbReference type="SAM" id="MobiDB-lite"/>
    </source>
</evidence>
<feature type="non-terminal residue" evidence="7">
    <location>
        <position position="1"/>
    </location>
</feature>
<comment type="similarity">
    <text evidence="1">Belongs to the BORA family.</text>
</comment>
<evidence type="ECO:0000313" key="7">
    <source>
        <dbReference type="EMBL" id="KAJ9601649.1"/>
    </source>
</evidence>
<keyword evidence="3" id="KW-0132">Cell division</keyword>
<dbReference type="GO" id="GO:0007088">
    <property type="term" value="P:regulation of mitotic nuclear division"/>
    <property type="evidence" value="ECO:0007669"/>
    <property type="project" value="TreeGrafter"/>
</dbReference>
<evidence type="ECO:0000313" key="8">
    <source>
        <dbReference type="Proteomes" id="UP001233999"/>
    </source>
</evidence>
<keyword evidence="4" id="KW-0498">Mitosis</keyword>
<dbReference type="GO" id="GO:0051301">
    <property type="term" value="P:cell division"/>
    <property type="evidence" value="ECO:0007669"/>
    <property type="project" value="UniProtKB-KW"/>
</dbReference>
<feature type="region of interest" description="Disordered" evidence="6">
    <location>
        <begin position="63"/>
        <end position="96"/>
    </location>
</feature>
<dbReference type="GO" id="GO:0005737">
    <property type="term" value="C:cytoplasm"/>
    <property type="evidence" value="ECO:0007669"/>
    <property type="project" value="TreeGrafter"/>
</dbReference>
<evidence type="ECO:0000256" key="3">
    <source>
        <dbReference type="ARBA" id="ARBA00022618"/>
    </source>
</evidence>
<proteinExistence type="inferred from homology"/>
<reference evidence="7" key="2">
    <citation type="submission" date="2023-05" db="EMBL/GenBank/DDBJ databases">
        <authorList>
            <person name="Fouks B."/>
        </authorList>
    </citation>
    <scope>NUCLEOTIDE SEQUENCE</scope>
    <source>
        <strain evidence="7">Stay&amp;Tobe</strain>
        <tissue evidence="7">Testes</tissue>
    </source>
</reference>
<evidence type="ECO:0000256" key="2">
    <source>
        <dbReference type="ARBA" id="ARBA00020055"/>
    </source>
</evidence>
<sequence length="374" mass="41953">MWPKDYKNHILPDKCDETELIRKFQNRRTPSPLQDKHSEISLLQHISPSLIRTPVRASGLEDIREEENDSDTAKSTHNPTTYSSFTLPSHTTPPARQTLIRNPFEAALIKKLHLPIYSPSVFKKVVSPSQDTHQFWSIDAVAQIKPASIEEFNIQQCEAIDPETEREAQQAIDHFFHNTHIAPSPWGPQPASETSSPYEDKENNQTPSFSISSVKKEVSVQTMLSLPPQLPPALEAALEPYFITNQDQIDGGEEINLSTSTLRRKLFDHNDDYENMSFSPVRACFPVKVECKPNSPAYSGHLCTSTKDFCPASPVIKGRNDDTPISGSKFEITTPEISPVGIEHDRNKSVTRLSFSTRLLTFEKSCLGSSLSPL</sequence>
<reference evidence="7" key="1">
    <citation type="journal article" date="2023" name="IScience">
        <title>Live-bearing cockroach genome reveals convergent evolutionary mechanisms linked to viviparity in insects and beyond.</title>
        <authorList>
            <person name="Fouks B."/>
            <person name="Harrison M.C."/>
            <person name="Mikhailova A.A."/>
            <person name="Marchal E."/>
            <person name="English S."/>
            <person name="Carruthers M."/>
            <person name="Jennings E.C."/>
            <person name="Chiamaka E.L."/>
            <person name="Frigard R.A."/>
            <person name="Pippel M."/>
            <person name="Attardo G.M."/>
            <person name="Benoit J.B."/>
            <person name="Bornberg-Bauer E."/>
            <person name="Tobe S.S."/>
        </authorList>
    </citation>
    <scope>NUCLEOTIDE SEQUENCE</scope>
    <source>
        <strain evidence="7">Stay&amp;Tobe</strain>
    </source>
</reference>
<feature type="compositionally biased region" description="Polar residues" evidence="6">
    <location>
        <begin position="73"/>
        <end position="95"/>
    </location>
</feature>
<evidence type="ECO:0000256" key="4">
    <source>
        <dbReference type="ARBA" id="ARBA00022776"/>
    </source>
</evidence>
<dbReference type="Proteomes" id="UP001233999">
    <property type="component" value="Unassembled WGS sequence"/>
</dbReference>
<dbReference type="AlphaFoldDB" id="A0AAD8ETL5"/>
<gene>
    <name evidence="7" type="ORF">L9F63_000182</name>
</gene>
<accession>A0AAD8ETL5</accession>
<name>A0AAD8ETL5_DIPPU</name>
<dbReference type="PANTHER" id="PTHR14728:SF2">
    <property type="entry name" value="PROTEIN AURORA BOREALIS"/>
    <property type="match status" value="1"/>
</dbReference>
<dbReference type="PRINTS" id="PR02038">
    <property type="entry name" value="AURORABORA"/>
</dbReference>